<dbReference type="SMART" id="SM01019">
    <property type="entry name" value="B3"/>
    <property type="match status" value="1"/>
</dbReference>
<comment type="caution">
    <text evidence="12">The sequence shown here is derived from an EMBL/GenBank/DDBJ whole genome shotgun (WGS) entry which is preliminary data.</text>
</comment>
<dbReference type="PROSITE" id="PS50863">
    <property type="entry name" value="B3"/>
    <property type="match status" value="1"/>
</dbReference>
<dbReference type="InterPro" id="IPR053793">
    <property type="entry name" value="PB1-like"/>
</dbReference>
<comment type="subunit">
    <text evidence="8">Homodimers and heterodimers.</text>
</comment>
<keyword evidence="4 8" id="KW-0238">DNA-binding</keyword>
<dbReference type="Pfam" id="PF02362">
    <property type="entry name" value="B3"/>
    <property type="match status" value="1"/>
</dbReference>
<evidence type="ECO:0000256" key="9">
    <source>
        <dbReference type="SAM" id="MobiDB-lite"/>
    </source>
</evidence>
<keyword evidence="13" id="KW-1185">Reference proteome</keyword>
<evidence type="ECO:0000256" key="6">
    <source>
        <dbReference type="ARBA" id="ARBA00023242"/>
    </source>
</evidence>
<evidence type="ECO:0000313" key="13">
    <source>
        <dbReference type="Proteomes" id="UP001318860"/>
    </source>
</evidence>
<feature type="compositionally biased region" description="Pro residues" evidence="9">
    <location>
        <begin position="339"/>
        <end position="350"/>
    </location>
</feature>
<evidence type="ECO:0000313" key="12">
    <source>
        <dbReference type="EMBL" id="KAK6126179.1"/>
    </source>
</evidence>
<dbReference type="Pfam" id="PF06507">
    <property type="entry name" value="ARF_AD"/>
    <property type="match status" value="1"/>
</dbReference>
<evidence type="ECO:0000256" key="3">
    <source>
        <dbReference type="ARBA" id="ARBA00023015"/>
    </source>
</evidence>
<keyword evidence="5 8" id="KW-0804">Transcription</keyword>
<evidence type="ECO:0000256" key="7">
    <source>
        <dbReference type="ARBA" id="ARBA00023294"/>
    </source>
</evidence>
<reference evidence="12 13" key="1">
    <citation type="journal article" date="2021" name="Comput. Struct. Biotechnol. J.">
        <title>De novo genome assembly of the potent medicinal plant Rehmannia glutinosa using nanopore technology.</title>
        <authorList>
            <person name="Ma L."/>
            <person name="Dong C."/>
            <person name="Song C."/>
            <person name="Wang X."/>
            <person name="Zheng X."/>
            <person name="Niu Y."/>
            <person name="Chen S."/>
            <person name="Feng W."/>
        </authorList>
    </citation>
    <scope>NUCLEOTIDE SEQUENCE [LARGE SCALE GENOMIC DNA]</scope>
    <source>
        <strain evidence="12">DH-2019</strain>
    </source>
</reference>
<keyword evidence="3 8" id="KW-0805">Transcription regulation</keyword>
<evidence type="ECO:0000256" key="8">
    <source>
        <dbReference type="RuleBase" id="RU004561"/>
    </source>
</evidence>
<dbReference type="Gene3D" id="2.40.330.10">
    <property type="entry name" value="DNA-binding pseudobarrel domain"/>
    <property type="match status" value="1"/>
</dbReference>
<evidence type="ECO:0000256" key="1">
    <source>
        <dbReference type="ARBA" id="ARBA00004123"/>
    </source>
</evidence>
<evidence type="ECO:0000259" key="11">
    <source>
        <dbReference type="PROSITE" id="PS51745"/>
    </source>
</evidence>
<feature type="region of interest" description="Disordered" evidence="9">
    <location>
        <begin position="338"/>
        <end position="372"/>
    </location>
</feature>
<evidence type="ECO:0000256" key="2">
    <source>
        <dbReference type="ARBA" id="ARBA00007853"/>
    </source>
</evidence>
<accession>A0ABR0UV68</accession>
<name>A0ABR0UV68_REHGL</name>
<organism evidence="12 13">
    <name type="scientific">Rehmannia glutinosa</name>
    <name type="common">Chinese foxglove</name>
    <dbReference type="NCBI Taxonomy" id="99300"/>
    <lineage>
        <taxon>Eukaryota</taxon>
        <taxon>Viridiplantae</taxon>
        <taxon>Streptophyta</taxon>
        <taxon>Embryophyta</taxon>
        <taxon>Tracheophyta</taxon>
        <taxon>Spermatophyta</taxon>
        <taxon>Magnoliopsida</taxon>
        <taxon>eudicotyledons</taxon>
        <taxon>Gunneridae</taxon>
        <taxon>Pentapetalae</taxon>
        <taxon>asterids</taxon>
        <taxon>lamiids</taxon>
        <taxon>Lamiales</taxon>
        <taxon>Orobanchaceae</taxon>
        <taxon>Rehmannieae</taxon>
        <taxon>Rehmannia</taxon>
    </lineage>
</organism>
<comment type="similarity">
    <text evidence="2 8">Belongs to the ARF family.</text>
</comment>
<proteinExistence type="inferred from homology"/>
<dbReference type="EMBL" id="JABTTQ020002061">
    <property type="protein sequence ID" value="KAK6126179.1"/>
    <property type="molecule type" value="Genomic_DNA"/>
</dbReference>
<dbReference type="PROSITE" id="PS51745">
    <property type="entry name" value="PB1"/>
    <property type="match status" value="1"/>
</dbReference>
<dbReference type="Gene3D" id="3.10.20.90">
    <property type="entry name" value="Phosphatidylinositol 3-kinase Catalytic Subunit, Chain A, domain 1"/>
    <property type="match status" value="1"/>
</dbReference>
<feature type="domain" description="PB1" evidence="11">
    <location>
        <begin position="505"/>
        <end position="569"/>
    </location>
</feature>
<dbReference type="Gene3D" id="2.30.30.1040">
    <property type="match status" value="1"/>
</dbReference>
<evidence type="ECO:0000259" key="10">
    <source>
        <dbReference type="PROSITE" id="PS50863"/>
    </source>
</evidence>
<evidence type="ECO:0000256" key="4">
    <source>
        <dbReference type="ARBA" id="ARBA00023125"/>
    </source>
</evidence>
<dbReference type="InterPro" id="IPR044835">
    <property type="entry name" value="ARF_plant"/>
</dbReference>
<dbReference type="InterPro" id="IPR003340">
    <property type="entry name" value="B3_DNA-bd"/>
</dbReference>
<evidence type="ECO:0000256" key="5">
    <source>
        <dbReference type="ARBA" id="ARBA00023163"/>
    </source>
</evidence>
<protein>
    <recommendedName>
        <fullName evidence="8">Auxin response factor</fullName>
    </recommendedName>
</protein>
<feature type="domain" description="TF-B3" evidence="10">
    <location>
        <begin position="136"/>
        <end position="196"/>
    </location>
</feature>
<comment type="subcellular location">
    <subcellularLocation>
        <location evidence="1 8">Nucleus</location>
    </subcellularLocation>
</comment>
<feature type="compositionally biased region" description="Polar residues" evidence="9">
    <location>
        <begin position="457"/>
        <end position="473"/>
    </location>
</feature>
<dbReference type="InterPro" id="IPR010525">
    <property type="entry name" value="ARF_dom"/>
</dbReference>
<keyword evidence="7 8" id="KW-0927">Auxin signaling pathway</keyword>
<feature type="region of interest" description="Disordered" evidence="9">
    <location>
        <begin position="457"/>
        <end position="500"/>
    </location>
</feature>
<gene>
    <name evidence="12" type="ORF">DH2020_040060</name>
</gene>
<keyword evidence="6 8" id="KW-0539">Nucleus</keyword>
<dbReference type="PANTHER" id="PTHR31384:SF39">
    <property type="entry name" value="AUXIN RESPONSE FACTOR"/>
    <property type="match status" value="1"/>
</dbReference>
<sequence length="569" mass="64438">MVQMPTVNSNVFYFPQGHFEHASENVDLGNCPMFPIYIACTVSSIKFMANPETDEVFAKIRLVPTDENSVDFYNDDKGPIEVNRNQDKPPVVTKTLTQSDVIGGGGGILVHRYCVDMFFPKLNQTADPPEQHIYPKDVHGKVWKFRYIFWRGRPRRHLLTTGWDDFVTEKKLTAKDSVLFMRAENGDLCMGIRRAKSSRGQVKVEDVIEAARLAASGKPFEVVYWPQAGTPEFCVRASIVRAAMRIPWSPGIRFKMAFEIEDWTRTSWFMGNVVSVEDFDLVHWPFSPWRFLQLFIPVISSVPLYFAVSFLHKFVRWDKPDLLQNMNRISPWQVELVPPDKPTIHPPPSWPTRSRPKKSKLSPPQHPDVDRKVTLPAFPNNPFLGPFNNLIVRLSNNDALAGMQGAWHDAHQGLSLPDLPNFSNIQPNLFPVDFLPFDRSSQPTALSNLIISNPGSNINTEQQISSTSRSSDCNADRLGNTLDASSSDLNRNDGTERSSSCEGFQTECKVIVQSVVAGRTMDLSLVGSYEELYEKLLSLFGIDISDIRNRVVYRDTAGRVRQLGDEPFR</sequence>
<comment type="function">
    <text evidence="8">Auxin response factors (ARFs) are transcriptional factors that bind specifically to the DNA sequence 5'-TGTCTC-3' found in the auxin-responsive promoter elements (AuxREs).</text>
</comment>
<dbReference type="PANTHER" id="PTHR31384">
    <property type="entry name" value="AUXIN RESPONSE FACTOR 4-RELATED"/>
    <property type="match status" value="1"/>
</dbReference>
<dbReference type="SUPFAM" id="SSF101936">
    <property type="entry name" value="DNA-binding pseudobarrel domain"/>
    <property type="match status" value="1"/>
</dbReference>
<dbReference type="InterPro" id="IPR015300">
    <property type="entry name" value="DNA-bd_pseudobarrel_sf"/>
</dbReference>
<dbReference type="CDD" id="cd10017">
    <property type="entry name" value="B3_DNA"/>
    <property type="match status" value="1"/>
</dbReference>
<dbReference type="Proteomes" id="UP001318860">
    <property type="component" value="Unassembled WGS sequence"/>
</dbReference>